<comment type="caution">
    <text evidence="4">The sequence shown here is derived from an EMBL/GenBank/DDBJ whole genome shotgun (WGS) entry which is preliminary data.</text>
</comment>
<dbReference type="PANTHER" id="PTHR33091">
    <property type="entry name" value="PROTEIN, PUTATIVE, EXPRESSED-RELATED"/>
    <property type="match status" value="1"/>
</dbReference>
<dbReference type="Pfam" id="PF00280">
    <property type="entry name" value="potato_inhibit"/>
    <property type="match status" value="1"/>
</dbReference>
<evidence type="ECO:0000256" key="1">
    <source>
        <dbReference type="ARBA" id="ARBA00008210"/>
    </source>
</evidence>
<dbReference type="EMBL" id="JAJSOW010000003">
    <property type="protein sequence ID" value="KAI9195508.1"/>
    <property type="molecule type" value="Genomic_DNA"/>
</dbReference>
<dbReference type="SUPFAM" id="SSF54654">
    <property type="entry name" value="CI-2 family of serine protease inhibitors"/>
    <property type="match status" value="1"/>
</dbReference>
<evidence type="ECO:0000313" key="4">
    <source>
        <dbReference type="EMBL" id="KAI9195508.1"/>
    </source>
</evidence>
<reference evidence="4" key="2">
    <citation type="submission" date="2023-02" db="EMBL/GenBank/DDBJ databases">
        <authorList>
            <person name="Swenson N.G."/>
            <person name="Wegrzyn J.L."/>
            <person name="Mcevoy S.L."/>
        </authorList>
    </citation>
    <scope>NUCLEOTIDE SEQUENCE</scope>
    <source>
        <strain evidence="4">91603</strain>
        <tissue evidence="4">Leaf</tissue>
    </source>
</reference>
<name>A0AAD5P270_ACENE</name>
<dbReference type="Proteomes" id="UP001064489">
    <property type="component" value="Chromosome 1"/>
</dbReference>
<gene>
    <name evidence="4" type="ORF">LWI28_015628</name>
</gene>
<protein>
    <submittedName>
        <fullName evidence="4">Uncharacterized protein</fullName>
    </submittedName>
</protein>
<organism evidence="4 5">
    <name type="scientific">Acer negundo</name>
    <name type="common">Box elder</name>
    <dbReference type="NCBI Taxonomy" id="4023"/>
    <lineage>
        <taxon>Eukaryota</taxon>
        <taxon>Viridiplantae</taxon>
        <taxon>Streptophyta</taxon>
        <taxon>Embryophyta</taxon>
        <taxon>Tracheophyta</taxon>
        <taxon>Spermatophyta</taxon>
        <taxon>Magnoliopsida</taxon>
        <taxon>eudicotyledons</taxon>
        <taxon>Gunneridae</taxon>
        <taxon>Pentapetalae</taxon>
        <taxon>rosids</taxon>
        <taxon>malvids</taxon>
        <taxon>Sapindales</taxon>
        <taxon>Sapindaceae</taxon>
        <taxon>Hippocastanoideae</taxon>
        <taxon>Acereae</taxon>
        <taxon>Acer</taxon>
    </lineage>
</organism>
<dbReference type="InterPro" id="IPR036354">
    <property type="entry name" value="Prot_inh_pot1_sf"/>
</dbReference>
<proteinExistence type="inferred from homology"/>
<reference evidence="4" key="1">
    <citation type="journal article" date="2022" name="Plant J.">
        <title>Strategies of tolerance reflected in two North American maple genomes.</title>
        <authorList>
            <person name="McEvoy S.L."/>
            <person name="Sezen U.U."/>
            <person name="Trouern-Trend A."/>
            <person name="McMahon S.M."/>
            <person name="Schaberg P.G."/>
            <person name="Yang J."/>
            <person name="Wegrzyn J.L."/>
            <person name="Swenson N.G."/>
        </authorList>
    </citation>
    <scope>NUCLEOTIDE SEQUENCE</scope>
    <source>
        <strain evidence="4">91603</strain>
    </source>
</reference>
<accession>A0AAD5P270</accession>
<dbReference type="PROSITE" id="PS00285">
    <property type="entry name" value="POTATO_INHIBITOR"/>
    <property type="match status" value="1"/>
</dbReference>
<evidence type="ECO:0000256" key="2">
    <source>
        <dbReference type="ARBA" id="ARBA00022690"/>
    </source>
</evidence>
<dbReference type="PRINTS" id="PR00292">
    <property type="entry name" value="POTATOINHBTR"/>
</dbReference>
<dbReference type="AlphaFoldDB" id="A0AAD5P270"/>
<dbReference type="PANTHER" id="PTHR33091:SF73">
    <property type="entry name" value="INHIBITOR OF TRYPSIN AND HAGEMAN FACTOR-LIKE"/>
    <property type="match status" value="1"/>
</dbReference>
<dbReference type="GO" id="GO:0004867">
    <property type="term" value="F:serine-type endopeptidase inhibitor activity"/>
    <property type="evidence" value="ECO:0007669"/>
    <property type="project" value="UniProtKB-KW"/>
</dbReference>
<keyword evidence="3" id="KW-0722">Serine protease inhibitor</keyword>
<keyword evidence="5" id="KW-1185">Reference proteome</keyword>
<keyword evidence="2" id="KW-0646">Protease inhibitor</keyword>
<dbReference type="Gene3D" id="3.30.10.10">
    <property type="entry name" value="Trypsin Inhibitor V, subunit A"/>
    <property type="match status" value="1"/>
</dbReference>
<dbReference type="InterPro" id="IPR000864">
    <property type="entry name" value="Prot_inh_pot1"/>
</dbReference>
<dbReference type="GO" id="GO:0009611">
    <property type="term" value="P:response to wounding"/>
    <property type="evidence" value="ECO:0007669"/>
    <property type="project" value="InterPro"/>
</dbReference>
<evidence type="ECO:0000256" key="3">
    <source>
        <dbReference type="ARBA" id="ARBA00022900"/>
    </source>
</evidence>
<sequence length="187" mass="19921">MEFAGFKSSWPEVVGIDGEAAEDVIKSETSGVRVIVLKSGSLVTGDFRCDRVRIFVNGHGIVTSEPRIAATEKSITVSDFGGGGARLTWPAKFFPLTFKLGQWPPLLGMNVQGEPEIVSGKRSRVARVDDEEVSGQKKRKENMVHKEGVIVDLSLDGNGYGSLAKADAVVTQLGVSGAADMKIKSVG</sequence>
<evidence type="ECO:0000313" key="5">
    <source>
        <dbReference type="Proteomes" id="UP001064489"/>
    </source>
</evidence>
<comment type="similarity">
    <text evidence="1">Belongs to the protease inhibitor I13 (potato type I serine protease inhibitor) family.</text>
</comment>